<dbReference type="AlphaFoldDB" id="A0A8H7ZZT3"/>
<organism evidence="2 3">
    <name type="scientific">Olpidium bornovanus</name>
    <dbReference type="NCBI Taxonomy" id="278681"/>
    <lineage>
        <taxon>Eukaryota</taxon>
        <taxon>Fungi</taxon>
        <taxon>Fungi incertae sedis</taxon>
        <taxon>Olpidiomycota</taxon>
        <taxon>Olpidiomycotina</taxon>
        <taxon>Olpidiomycetes</taxon>
        <taxon>Olpidiales</taxon>
        <taxon>Olpidiaceae</taxon>
        <taxon>Olpidium</taxon>
    </lineage>
</organism>
<accession>A0A8H7ZZT3</accession>
<keyword evidence="3" id="KW-1185">Reference proteome</keyword>
<protein>
    <submittedName>
        <fullName evidence="2">Uncharacterized protein</fullName>
    </submittedName>
</protein>
<feature type="region of interest" description="Disordered" evidence="1">
    <location>
        <begin position="1"/>
        <end position="206"/>
    </location>
</feature>
<name>A0A8H7ZZT3_9FUNG</name>
<proteinExistence type="predicted"/>
<gene>
    <name evidence="2" type="ORF">BJ554DRAFT_5196</name>
</gene>
<sequence length="206" mass="21474">MTLMDQGRVIPPTTTPPSAVATAADAGAHAPSSAPPSRLQLPLPRGAPVVRGFAVSATPRPQQQPKPLAVNPYAAPRGSTSGPATLPPHQAGGPWSAPRAAFRFSEQAPPATVRHQQQQQQQQQQQREPAKNAMAVPPLSGSPQHPAAGPPQPVPVHRVHFGLAHPHTPYGGIFAHQPDPAAVKISSPPASPPQTVSKRPAYIMAN</sequence>
<feature type="compositionally biased region" description="Low complexity" evidence="1">
    <location>
        <begin position="116"/>
        <end position="126"/>
    </location>
</feature>
<dbReference type="EMBL" id="JAEFCI010002151">
    <property type="protein sequence ID" value="KAG5462432.1"/>
    <property type="molecule type" value="Genomic_DNA"/>
</dbReference>
<reference evidence="2 3" key="1">
    <citation type="journal article" name="Sci. Rep.">
        <title>Genome-scale phylogenetic analyses confirm Olpidium as the closest living zoosporic fungus to the non-flagellated, terrestrial fungi.</title>
        <authorList>
            <person name="Chang Y."/>
            <person name="Rochon D."/>
            <person name="Sekimoto S."/>
            <person name="Wang Y."/>
            <person name="Chovatia M."/>
            <person name="Sandor L."/>
            <person name="Salamov A."/>
            <person name="Grigoriev I.V."/>
            <person name="Stajich J.E."/>
            <person name="Spatafora J.W."/>
        </authorList>
    </citation>
    <scope>NUCLEOTIDE SEQUENCE [LARGE SCALE GENOMIC DNA]</scope>
    <source>
        <strain evidence="2">S191</strain>
    </source>
</reference>
<dbReference type="Proteomes" id="UP000673691">
    <property type="component" value="Unassembled WGS sequence"/>
</dbReference>
<evidence type="ECO:0000313" key="2">
    <source>
        <dbReference type="EMBL" id="KAG5462432.1"/>
    </source>
</evidence>
<feature type="compositionally biased region" description="Low complexity" evidence="1">
    <location>
        <begin position="16"/>
        <end position="37"/>
    </location>
</feature>
<comment type="caution">
    <text evidence="2">The sequence shown here is derived from an EMBL/GenBank/DDBJ whole genome shotgun (WGS) entry which is preliminary data.</text>
</comment>
<evidence type="ECO:0000313" key="3">
    <source>
        <dbReference type="Proteomes" id="UP000673691"/>
    </source>
</evidence>
<evidence type="ECO:0000256" key="1">
    <source>
        <dbReference type="SAM" id="MobiDB-lite"/>
    </source>
</evidence>